<evidence type="ECO:0000313" key="1">
    <source>
        <dbReference type="EMBL" id="NNG25386.1"/>
    </source>
</evidence>
<dbReference type="Gene3D" id="3.40.50.300">
    <property type="entry name" value="P-loop containing nucleotide triphosphate hydrolases"/>
    <property type="match status" value="1"/>
</dbReference>
<dbReference type="RefSeq" id="WP_171087969.1">
    <property type="nucleotide sequence ID" value="NZ_JABAIV010000009.1"/>
</dbReference>
<evidence type="ECO:0008006" key="3">
    <source>
        <dbReference type="Google" id="ProtNLM"/>
    </source>
</evidence>
<gene>
    <name evidence="1" type="ORF">HGB41_20590</name>
</gene>
<proteinExistence type="predicted"/>
<evidence type="ECO:0000313" key="2">
    <source>
        <dbReference type="Proteomes" id="UP000533905"/>
    </source>
</evidence>
<organism evidence="1 2">
    <name type="scientific">Telluria aromaticivorans</name>
    <dbReference type="NCBI Taxonomy" id="2725995"/>
    <lineage>
        <taxon>Bacteria</taxon>
        <taxon>Pseudomonadati</taxon>
        <taxon>Pseudomonadota</taxon>
        <taxon>Betaproteobacteria</taxon>
        <taxon>Burkholderiales</taxon>
        <taxon>Oxalobacteraceae</taxon>
        <taxon>Telluria group</taxon>
        <taxon>Telluria</taxon>
    </lineage>
</organism>
<dbReference type="Proteomes" id="UP000533905">
    <property type="component" value="Unassembled WGS sequence"/>
</dbReference>
<dbReference type="EMBL" id="JABAIV010000009">
    <property type="protein sequence ID" value="NNG25386.1"/>
    <property type="molecule type" value="Genomic_DNA"/>
</dbReference>
<accession>A0A7Y2K2J7</accession>
<protein>
    <recommendedName>
        <fullName evidence="3">CobQ/CobB/MinD/ParA nucleotide binding domain-containing protein</fullName>
    </recommendedName>
</protein>
<keyword evidence="2" id="KW-1185">Reference proteome</keyword>
<reference evidence="1 2" key="1">
    <citation type="submission" date="2020-04" db="EMBL/GenBank/DDBJ databases">
        <title>Massilia sp. nov., a cold adapted bacteria isolated from Arctic soil.</title>
        <authorList>
            <person name="Son J."/>
            <person name="Ka J.-O."/>
        </authorList>
    </citation>
    <scope>NUCLEOTIDE SEQUENCE [LARGE SCALE GENOMIC DNA]</scope>
    <source>
        <strain evidence="1 2">ML15P13</strain>
    </source>
</reference>
<dbReference type="InterPro" id="IPR027417">
    <property type="entry name" value="P-loop_NTPase"/>
</dbReference>
<comment type="caution">
    <text evidence="1">The sequence shown here is derived from an EMBL/GenBank/DDBJ whole genome shotgun (WGS) entry which is preliminary data.</text>
</comment>
<dbReference type="AlphaFoldDB" id="A0A7Y2K2J7"/>
<dbReference type="SUPFAM" id="SSF52540">
    <property type="entry name" value="P-loop containing nucleoside triphosphate hydrolases"/>
    <property type="match status" value="1"/>
</dbReference>
<dbReference type="CDD" id="cd02042">
    <property type="entry name" value="ParAB_family"/>
    <property type="match status" value="1"/>
</dbReference>
<sequence>MIVTIASTQGQSLASRLAANLAVLRARSGRKICLIDADPRSSAYGWSCERSAAGQGPSVPARKLAGRLLPHEIESLASAYSDFLINTGERDTQESRSALIAARMVIVPVETGQANLESQYALIARLNFARMSNPCLKVLFVVVAGSKPPTGPELATVRRYVAHVMSASLAATMIHDPRSHEYGSGRCVCDAETCDPDAAAEMHALYREIYPH</sequence>
<name>A0A7Y2K2J7_9BURK</name>